<feature type="transmembrane region" description="Helical" evidence="2">
    <location>
        <begin position="139"/>
        <end position="156"/>
    </location>
</feature>
<evidence type="ECO:0000256" key="2">
    <source>
        <dbReference type="SAM" id="Phobius"/>
    </source>
</evidence>
<dbReference type="OrthoDB" id="1730117at2759"/>
<evidence type="ECO:0000256" key="1">
    <source>
        <dbReference type="ARBA" id="ARBA00008335"/>
    </source>
</evidence>
<keyword evidence="2" id="KW-0812">Transmembrane</keyword>
<dbReference type="GO" id="GO:0015293">
    <property type="term" value="F:symporter activity"/>
    <property type="evidence" value="ECO:0007669"/>
    <property type="project" value="InterPro"/>
</dbReference>
<accession>A0A6L2Q5X2</accession>
<evidence type="ECO:0008006" key="5">
    <source>
        <dbReference type="Google" id="ProtNLM"/>
    </source>
</evidence>
<feature type="transmembrane region" description="Helical" evidence="2">
    <location>
        <begin position="398"/>
        <end position="424"/>
    </location>
</feature>
<dbReference type="PANTHER" id="PTHR11328:SF49">
    <property type="entry name" value="MAJOR FACILITATOR SUPERFAMILY DOMAIN-CONTAINING PROTEIN 12-LIKE PROTEIN"/>
    <property type="match status" value="1"/>
</dbReference>
<dbReference type="CDD" id="cd17491">
    <property type="entry name" value="MFS_MFSD12"/>
    <property type="match status" value="1"/>
</dbReference>
<proteinExistence type="inferred from homology"/>
<feature type="transmembrane region" description="Helical" evidence="2">
    <location>
        <begin position="258"/>
        <end position="277"/>
    </location>
</feature>
<feature type="transmembrane region" description="Helical" evidence="2">
    <location>
        <begin position="436"/>
        <end position="456"/>
    </location>
</feature>
<feature type="transmembrane region" description="Helical" evidence="2">
    <location>
        <begin position="344"/>
        <end position="367"/>
    </location>
</feature>
<feature type="transmembrane region" description="Helical" evidence="2">
    <location>
        <begin position="476"/>
        <end position="497"/>
    </location>
</feature>
<reference evidence="4" key="1">
    <citation type="submission" date="2020-01" db="EMBL/GenBank/DDBJ databases">
        <title>Draft genome sequence of the Termite Coptotermes fromosanus.</title>
        <authorList>
            <person name="Itakura S."/>
            <person name="Yosikawa Y."/>
            <person name="Umezawa K."/>
        </authorList>
    </citation>
    <scope>NUCLEOTIDE SEQUENCE [LARGE SCALE GENOMIC DNA]</scope>
</reference>
<feature type="non-terminal residue" evidence="3">
    <location>
        <position position="1"/>
    </location>
</feature>
<feature type="transmembrane region" description="Helical" evidence="2">
    <location>
        <begin position="308"/>
        <end position="332"/>
    </location>
</feature>
<feature type="transmembrane region" description="Helical" evidence="2">
    <location>
        <begin position="176"/>
        <end position="194"/>
    </location>
</feature>
<feature type="transmembrane region" description="Helical" evidence="2">
    <location>
        <begin position="107"/>
        <end position="127"/>
    </location>
</feature>
<dbReference type="InterPro" id="IPR039672">
    <property type="entry name" value="MFS_2"/>
</dbReference>
<gene>
    <name evidence="3" type="ORF">Cfor_03546</name>
</gene>
<sequence length="537" mass="58666">YLREECIRSQHTVINSLTYSIYFAKLKRMDEVKVTTLSLSDGAGEHTPLIVSSEVSKNMYRPRYNHHLPLSLKAAYALGHVFNDISAAMWFSYMLLFLQMVLGMSPVLSGAMLLIGQLTDGVCTPIVGIMADRIGSRKAWHILGSVVVLLSFPLLFAPCPGCRNMNPDSMSWLMAVYYAALIIVFQAGWAIVQISHLALIPDLAPTQQGRAELTAIRYTASVCSGVAVYVITWCVFHATKGTGLDKVGPDDEFKFRDVVLIGMAVGITTNGLFHFGLRKINTHTVQSLIIEQDPPTMSRLCNYLHSPALFQVAVLYVTSRLFLTISLVYMPLYLNESVNEGEELLASVPFVCYLSSFIASIGVRYLNRMYGSKLGYLCGAVISISGCVWIQYGMAQHLIFSIYGVAVLLGAGSSVTMVTSLCITADLIGSHTENGAFIYSVVTFADKVLNGVAVMIIEDVKCATSGSCPHYYRDVIAYVCGGSAVLGLIVLTSLYSANIGNRQRTASDILGRNFVSSDRAQNEIKLLCGFTNGIKRS</sequence>
<comment type="similarity">
    <text evidence="1">Belongs to the major facilitator superfamily.</text>
</comment>
<dbReference type="InterPro" id="IPR036259">
    <property type="entry name" value="MFS_trans_sf"/>
</dbReference>
<evidence type="ECO:0000313" key="3">
    <source>
        <dbReference type="EMBL" id="GFG40321.1"/>
    </source>
</evidence>
<dbReference type="GO" id="GO:0005886">
    <property type="term" value="C:plasma membrane"/>
    <property type="evidence" value="ECO:0007669"/>
    <property type="project" value="TreeGrafter"/>
</dbReference>
<evidence type="ECO:0000313" key="4">
    <source>
        <dbReference type="Proteomes" id="UP000502823"/>
    </source>
</evidence>
<feature type="transmembrane region" description="Helical" evidence="2">
    <location>
        <begin position="215"/>
        <end position="238"/>
    </location>
</feature>
<name>A0A6L2Q5X2_COPFO</name>
<comment type="caution">
    <text evidence="3">The sequence shown here is derived from an EMBL/GenBank/DDBJ whole genome shotgun (WGS) entry which is preliminary data.</text>
</comment>
<keyword evidence="2" id="KW-0472">Membrane</keyword>
<protein>
    <recommendedName>
        <fullName evidence="5">Major facilitator superfamily (MFS) profile domain-containing protein</fullName>
    </recommendedName>
</protein>
<dbReference type="InParanoid" id="A0A6L2Q5X2"/>
<dbReference type="SUPFAM" id="SSF103473">
    <property type="entry name" value="MFS general substrate transporter"/>
    <property type="match status" value="1"/>
</dbReference>
<feature type="transmembrane region" description="Helical" evidence="2">
    <location>
        <begin position="374"/>
        <end position="392"/>
    </location>
</feature>
<keyword evidence="4" id="KW-1185">Reference proteome</keyword>
<dbReference type="PANTHER" id="PTHR11328">
    <property type="entry name" value="MAJOR FACILITATOR SUPERFAMILY DOMAIN-CONTAINING PROTEIN"/>
    <property type="match status" value="1"/>
</dbReference>
<keyword evidence="2" id="KW-1133">Transmembrane helix</keyword>
<dbReference type="AlphaFoldDB" id="A0A6L2Q5X2"/>
<dbReference type="Pfam" id="PF13347">
    <property type="entry name" value="MFS_2"/>
    <property type="match status" value="1"/>
</dbReference>
<organism evidence="3 4">
    <name type="scientific">Coptotermes formosanus</name>
    <name type="common">Formosan subterranean termite</name>
    <dbReference type="NCBI Taxonomy" id="36987"/>
    <lineage>
        <taxon>Eukaryota</taxon>
        <taxon>Metazoa</taxon>
        <taxon>Ecdysozoa</taxon>
        <taxon>Arthropoda</taxon>
        <taxon>Hexapoda</taxon>
        <taxon>Insecta</taxon>
        <taxon>Pterygota</taxon>
        <taxon>Neoptera</taxon>
        <taxon>Polyneoptera</taxon>
        <taxon>Dictyoptera</taxon>
        <taxon>Blattodea</taxon>
        <taxon>Blattoidea</taxon>
        <taxon>Termitoidae</taxon>
        <taxon>Rhinotermitidae</taxon>
        <taxon>Coptotermes</taxon>
    </lineage>
</organism>
<dbReference type="GO" id="GO:0008643">
    <property type="term" value="P:carbohydrate transport"/>
    <property type="evidence" value="ECO:0007669"/>
    <property type="project" value="InterPro"/>
</dbReference>
<dbReference type="EMBL" id="BLKM01001775">
    <property type="protein sequence ID" value="GFG40321.1"/>
    <property type="molecule type" value="Genomic_DNA"/>
</dbReference>
<dbReference type="Gene3D" id="1.20.1250.20">
    <property type="entry name" value="MFS general substrate transporter like domains"/>
    <property type="match status" value="1"/>
</dbReference>
<dbReference type="Proteomes" id="UP000502823">
    <property type="component" value="Unassembled WGS sequence"/>
</dbReference>